<evidence type="ECO:0000313" key="3">
    <source>
        <dbReference type="Proteomes" id="UP000187013"/>
    </source>
</evidence>
<sequence length="291" mass="32659">MEGNVNEITSSNRVYQLRRQNFQKKLVVQLCYLGYLIILLEYVKYGCTIWTLILRTIVQSLLAAPFPNDTQIRRLSLRSETPGSNYFSRLSNAVPSNNGITTMPGAFFEGGRQENVTNQEDQIKEEVDDMKRKIRTVLFHASLTVNLLYILTSILFPVDFIGQLEGNYLREDGLTNTPSPFNNANGFIQGERKGGFFLQMIGESVPQSNLKGNLGIIMFEMAIILCQFGLFVLTCVNFADLGHQDRQVSPQSDGYDGKVLVTQIDPDRAIEIVLGTDSNDDDPGNWAPNMV</sequence>
<evidence type="ECO:0008006" key="4">
    <source>
        <dbReference type="Google" id="ProtNLM"/>
    </source>
</evidence>
<organism evidence="2 3">
    <name type="scientific">Zygosaccharomyces rouxii</name>
    <dbReference type="NCBI Taxonomy" id="4956"/>
    <lineage>
        <taxon>Eukaryota</taxon>
        <taxon>Fungi</taxon>
        <taxon>Dikarya</taxon>
        <taxon>Ascomycota</taxon>
        <taxon>Saccharomycotina</taxon>
        <taxon>Saccharomycetes</taxon>
        <taxon>Saccharomycetales</taxon>
        <taxon>Saccharomycetaceae</taxon>
        <taxon>Zygosaccharomyces</taxon>
    </lineage>
</organism>
<reference evidence="2 3" key="1">
    <citation type="submission" date="2016-08" db="EMBL/GenBank/DDBJ databases">
        <title>Draft genome sequence of allopolyploid Zygosaccharomyces rouxii.</title>
        <authorList>
            <person name="Watanabe J."/>
            <person name="Uehara K."/>
            <person name="Mogi Y."/>
            <person name="Tsukioka Y."/>
        </authorList>
    </citation>
    <scope>NUCLEOTIDE SEQUENCE [LARGE SCALE GENOMIC DNA]</scope>
    <source>
        <strain evidence="2 3">NBRC 110957</strain>
    </source>
</reference>
<keyword evidence="1" id="KW-0812">Transmembrane</keyword>
<proteinExistence type="predicted"/>
<protein>
    <recommendedName>
        <fullName evidence="4">DUF1746 domain-containing protein</fullName>
    </recommendedName>
</protein>
<dbReference type="GO" id="GO:0044695">
    <property type="term" value="C:Dsc E3 ubiquitin ligase complex"/>
    <property type="evidence" value="ECO:0007669"/>
    <property type="project" value="EnsemblFungi"/>
</dbReference>
<keyword evidence="1" id="KW-0472">Membrane</keyword>
<accession>A0A1Q2ZXW3</accession>
<dbReference type="GO" id="GO:0031503">
    <property type="term" value="P:protein-containing complex localization"/>
    <property type="evidence" value="ECO:0007669"/>
    <property type="project" value="EnsemblFungi"/>
</dbReference>
<dbReference type="OrthoDB" id="4068068at2759"/>
<dbReference type="Proteomes" id="UP000187013">
    <property type="component" value="Unassembled WGS sequence"/>
</dbReference>
<dbReference type="GO" id="GO:0005802">
    <property type="term" value="C:trans-Golgi network"/>
    <property type="evidence" value="ECO:0007669"/>
    <property type="project" value="EnsemblFungi"/>
</dbReference>
<dbReference type="OMA" id="GTEMLYN"/>
<keyword evidence="1" id="KW-1133">Transmembrane helix</keyword>
<feature type="transmembrane region" description="Helical" evidence="1">
    <location>
        <begin position="137"/>
        <end position="158"/>
    </location>
</feature>
<feature type="transmembrane region" description="Helical" evidence="1">
    <location>
        <begin position="216"/>
        <end position="239"/>
    </location>
</feature>
<dbReference type="GO" id="GO:0005768">
    <property type="term" value="C:endosome"/>
    <property type="evidence" value="ECO:0007669"/>
    <property type="project" value="EnsemblFungi"/>
</dbReference>
<evidence type="ECO:0000313" key="2">
    <source>
        <dbReference type="EMBL" id="GAV48224.1"/>
    </source>
</evidence>
<feature type="transmembrane region" description="Helical" evidence="1">
    <location>
        <begin position="26"/>
        <end position="43"/>
    </location>
</feature>
<comment type="caution">
    <text evidence="2">The sequence shown here is derived from an EMBL/GenBank/DDBJ whole genome shotgun (WGS) entry which is preliminary data.</text>
</comment>
<dbReference type="AlphaFoldDB" id="A0A1Q2ZXW3"/>
<dbReference type="GO" id="GO:0140624">
    <property type="term" value="P:EGAD pathway"/>
    <property type="evidence" value="ECO:0007669"/>
    <property type="project" value="EnsemblFungi"/>
</dbReference>
<name>A0A1Q2ZXW3_ZYGRO</name>
<dbReference type="EMBL" id="BDGX01000009">
    <property type="protein sequence ID" value="GAV48224.1"/>
    <property type="molecule type" value="Genomic_DNA"/>
</dbReference>
<dbReference type="eggNOG" id="ENOG502S4TY">
    <property type="taxonomic scope" value="Eukaryota"/>
</dbReference>
<evidence type="ECO:0000256" key="1">
    <source>
        <dbReference type="SAM" id="Phobius"/>
    </source>
</evidence>
<gene>
    <name evidence="2" type="ORF">ZYGR_0I05210</name>
</gene>